<feature type="compositionally biased region" description="Polar residues" evidence="1">
    <location>
        <begin position="35"/>
        <end position="62"/>
    </location>
</feature>
<name>A0A5B0SJH0_PUCGR</name>
<organism evidence="2 3">
    <name type="scientific">Puccinia graminis f. sp. tritici</name>
    <dbReference type="NCBI Taxonomy" id="56615"/>
    <lineage>
        <taxon>Eukaryota</taxon>
        <taxon>Fungi</taxon>
        <taxon>Dikarya</taxon>
        <taxon>Basidiomycota</taxon>
        <taxon>Pucciniomycotina</taxon>
        <taxon>Pucciniomycetes</taxon>
        <taxon>Pucciniales</taxon>
        <taxon>Pucciniaceae</taxon>
        <taxon>Puccinia</taxon>
    </lineage>
</organism>
<accession>A0A5B0SJH0</accession>
<dbReference type="EMBL" id="VDEP01000007">
    <property type="protein sequence ID" value="KAA1137519.1"/>
    <property type="molecule type" value="Genomic_DNA"/>
</dbReference>
<evidence type="ECO:0000256" key="1">
    <source>
        <dbReference type="SAM" id="MobiDB-lite"/>
    </source>
</evidence>
<sequence length="81" mass="8887">MNTVTVGSGRRLLRGFDRLRVFSTTDPFQNRRHPASTTHCPPRIVSSSARNSATHHCTTTHPVSRPAPLGHLHHQLNTGAA</sequence>
<comment type="caution">
    <text evidence="2">The sequence shown here is derived from an EMBL/GenBank/DDBJ whole genome shotgun (WGS) entry which is preliminary data.</text>
</comment>
<reference evidence="2 3" key="1">
    <citation type="submission" date="2019-05" db="EMBL/GenBank/DDBJ databases">
        <title>Emergence of the Ug99 lineage of the wheat stem rust pathogen through somatic hybridization.</title>
        <authorList>
            <person name="Li F."/>
            <person name="Upadhyaya N.M."/>
            <person name="Sperschneider J."/>
            <person name="Matny O."/>
            <person name="Nguyen-Phuc H."/>
            <person name="Mago R."/>
            <person name="Raley C."/>
            <person name="Miller M.E."/>
            <person name="Silverstein K.A.T."/>
            <person name="Henningsen E."/>
            <person name="Hirsch C.D."/>
            <person name="Visser B."/>
            <person name="Pretorius Z.A."/>
            <person name="Steffenson B.J."/>
            <person name="Schwessinger B."/>
            <person name="Dodds P.N."/>
            <person name="Figueroa M."/>
        </authorList>
    </citation>
    <scope>NUCLEOTIDE SEQUENCE [LARGE SCALE GENOMIC DNA]</scope>
    <source>
        <strain evidence="2 3">Ug99</strain>
    </source>
</reference>
<feature type="region of interest" description="Disordered" evidence="1">
    <location>
        <begin position="27"/>
        <end position="81"/>
    </location>
</feature>
<evidence type="ECO:0000313" key="2">
    <source>
        <dbReference type="EMBL" id="KAA1137519.1"/>
    </source>
</evidence>
<dbReference type="Proteomes" id="UP000325313">
    <property type="component" value="Unassembled WGS sequence"/>
</dbReference>
<proteinExistence type="predicted"/>
<evidence type="ECO:0000313" key="3">
    <source>
        <dbReference type="Proteomes" id="UP000325313"/>
    </source>
</evidence>
<gene>
    <name evidence="2" type="ORF">PGTUg99_007927</name>
</gene>
<dbReference type="AlphaFoldDB" id="A0A5B0SJH0"/>
<protein>
    <submittedName>
        <fullName evidence="2">Uncharacterized protein</fullName>
    </submittedName>
</protein>